<feature type="transmembrane region" description="Helical" evidence="1">
    <location>
        <begin position="59"/>
        <end position="80"/>
    </location>
</feature>
<dbReference type="Pfam" id="PF06942">
    <property type="entry name" value="GlpM"/>
    <property type="match status" value="1"/>
</dbReference>
<feature type="transmembrane region" description="Helical" evidence="1">
    <location>
        <begin position="86"/>
        <end position="108"/>
    </location>
</feature>
<name>A0A109DA53_9VIBR</name>
<organism evidence="2 3">
    <name type="scientific">Vibrio toranzoniae</name>
    <dbReference type="NCBI Taxonomy" id="1194427"/>
    <lineage>
        <taxon>Bacteria</taxon>
        <taxon>Pseudomonadati</taxon>
        <taxon>Pseudomonadota</taxon>
        <taxon>Gammaproteobacteria</taxon>
        <taxon>Vibrionales</taxon>
        <taxon>Vibrionaceae</taxon>
        <taxon>Vibrio</taxon>
    </lineage>
</organism>
<dbReference type="Proteomes" id="UP000057389">
    <property type="component" value="Unassembled WGS sequence"/>
</dbReference>
<dbReference type="InterPro" id="IPR009707">
    <property type="entry name" value="GlpM/YdgC"/>
</dbReference>
<keyword evidence="1" id="KW-0472">Membrane</keyword>
<evidence type="ECO:0008006" key="4">
    <source>
        <dbReference type="Google" id="ProtNLM"/>
    </source>
</evidence>
<dbReference type="RefSeq" id="WP_060467518.1">
    <property type="nucleotide sequence ID" value="NZ_AP025514.1"/>
</dbReference>
<feature type="transmembrane region" description="Helical" evidence="1">
    <location>
        <begin position="5"/>
        <end position="21"/>
    </location>
</feature>
<evidence type="ECO:0000256" key="1">
    <source>
        <dbReference type="SAM" id="Phobius"/>
    </source>
</evidence>
<comment type="caution">
    <text evidence="2">The sequence shown here is derived from an EMBL/GenBank/DDBJ whole genome shotgun (WGS) entry which is preliminary data.</text>
</comment>
<keyword evidence="3" id="KW-1185">Reference proteome</keyword>
<dbReference type="AlphaFoldDB" id="A0A109DA53"/>
<gene>
    <name evidence="2" type="ORF">APQ14_04275</name>
</gene>
<protein>
    <recommendedName>
        <fullName evidence="4">GlpM family protein</fullName>
    </recommendedName>
</protein>
<reference evidence="2 3" key="1">
    <citation type="submission" date="2015-11" db="EMBL/GenBank/DDBJ databases">
        <title>Draft WGS of Vibrio toranzoniae.</title>
        <authorList>
            <person name="Lasa A."/>
            <person name="Romalde J.L."/>
        </authorList>
    </citation>
    <scope>NUCLEOTIDE SEQUENCE [LARGE SCALE GENOMIC DNA]</scope>
    <source>
        <strain evidence="2 3">Vb 10.8</strain>
    </source>
</reference>
<accession>A0A109DA53</accession>
<proteinExistence type="predicted"/>
<keyword evidence="1" id="KW-1133">Transmembrane helix</keyword>
<dbReference type="GeneID" id="300178177"/>
<keyword evidence="1" id="KW-0812">Transmembrane</keyword>
<sequence length="116" mass="12701">MISLFFKCLLGAAAVLLIALLSKSKSFYIAGLVPLFPTFALIAHYIVGTEQTMVELRTTALFGLFSLVPYAAYLGAVYVFSYRYNLVSTLSLATIVWVMCASMLMLGWTRLVASAI</sequence>
<feature type="transmembrane region" description="Helical" evidence="1">
    <location>
        <begin position="27"/>
        <end position="47"/>
    </location>
</feature>
<evidence type="ECO:0000313" key="3">
    <source>
        <dbReference type="Proteomes" id="UP000057389"/>
    </source>
</evidence>
<evidence type="ECO:0000313" key="2">
    <source>
        <dbReference type="EMBL" id="KWU01690.1"/>
    </source>
</evidence>
<dbReference type="EMBL" id="LMXU01000009">
    <property type="protein sequence ID" value="KWU01690.1"/>
    <property type="molecule type" value="Genomic_DNA"/>
</dbReference>
<dbReference type="OrthoDB" id="6053681at2"/>